<dbReference type="Gene3D" id="3.90.79.10">
    <property type="entry name" value="Nucleoside Triphosphate Pyrophosphohydrolase"/>
    <property type="match status" value="1"/>
</dbReference>
<name>A0A1B9AZ26_9BACI</name>
<gene>
    <name evidence="2" type="ORF">A8F95_06525</name>
</gene>
<dbReference type="InterPro" id="IPR000086">
    <property type="entry name" value="NUDIX_hydrolase_dom"/>
</dbReference>
<dbReference type="Proteomes" id="UP000092578">
    <property type="component" value="Unassembled WGS sequence"/>
</dbReference>
<keyword evidence="3" id="KW-1185">Reference proteome</keyword>
<comment type="caution">
    <text evidence="2">The sequence shown here is derived from an EMBL/GenBank/DDBJ whole genome shotgun (WGS) entry which is preliminary data.</text>
</comment>
<keyword evidence="2" id="KW-0378">Hydrolase</keyword>
<feature type="domain" description="Nudix hydrolase" evidence="1">
    <location>
        <begin position="29"/>
        <end position="168"/>
    </location>
</feature>
<dbReference type="PROSITE" id="PS51462">
    <property type="entry name" value="NUDIX"/>
    <property type="match status" value="1"/>
</dbReference>
<organism evidence="2 3">
    <name type="scientific">Pseudobacillus wudalianchiensis</name>
    <dbReference type="NCBI Taxonomy" id="1743143"/>
    <lineage>
        <taxon>Bacteria</taxon>
        <taxon>Bacillati</taxon>
        <taxon>Bacillota</taxon>
        <taxon>Bacilli</taxon>
        <taxon>Bacillales</taxon>
        <taxon>Bacillaceae</taxon>
        <taxon>Pseudobacillus</taxon>
    </lineage>
</organism>
<dbReference type="RefSeq" id="WP_065410372.1">
    <property type="nucleotide sequence ID" value="NZ_MAYT01000012.1"/>
</dbReference>
<protein>
    <submittedName>
        <fullName evidence="2">NUDIX hydrolase</fullName>
    </submittedName>
</protein>
<dbReference type="PANTHER" id="PTHR10885:SF0">
    <property type="entry name" value="ISOPENTENYL-DIPHOSPHATE DELTA-ISOMERASE"/>
    <property type="match status" value="1"/>
</dbReference>
<dbReference type="SUPFAM" id="SSF55811">
    <property type="entry name" value="Nudix"/>
    <property type="match status" value="1"/>
</dbReference>
<dbReference type="CDD" id="cd04692">
    <property type="entry name" value="NUDIX_Hydrolase"/>
    <property type="match status" value="1"/>
</dbReference>
<dbReference type="PANTHER" id="PTHR10885">
    <property type="entry name" value="ISOPENTENYL-DIPHOSPHATE DELTA-ISOMERASE"/>
    <property type="match status" value="1"/>
</dbReference>
<dbReference type="EMBL" id="MAYT01000012">
    <property type="protein sequence ID" value="OCA89060.1"/>
    <property type="molecule type" value="Genomic_DNA"/>
</dbReference>
<dbReference type="AlphaFoldDB" id="A0A1B9AZ26"/>
<proteinExistence type="predicted"/>
<reference evidence="3" key="1">
    <citation type="submission" date="2016-05" db="EMBL/GenBank/DDBJ databases">
        <authorList>
            <person name="Liu B."/>
            <person name="Wang J."/>
            <person name="Zhu Y."/>
            <person name="Liu G."/>
            <person name="Chen Q."/>
            <person name="Chen Z."/>
            <person name="Lan J."/>
            <person name="Che J."/>
            <person name="Ge C."/>
            <person name="Shi H."/>
            <person name="Pan Z."/>
            <person name="Liu X."/>
        </authorList>
    </citation>
    <scope>NUCLEOTIDE SEQUENCE [LARGE SCALE GENOMIC DNA]</scope>
    <source>
        <strain evidence="3">FJAT-27215</strain>
    </source>
</reference>
<evidence type="ECO:0000259" key="1">
    <source>
        <dbReference type="PROSITE" id="PS51462"/>
    </source>
</evidence>
<evidence type="ECO:0000313" key="2">
    <source>
        <dbReference type="EMBL" id="OCA89060.1"/>
    </source>
</evidence>
<dbReference type="InterPro" id="IPR015797">
    <property type="entry name" value="NUDIX_hydrolase-like_dom_sf"/>
</dbReference>
<accession>A0A1B9AZ26</accession>
<dbReference type="GO" id="GO:0016787">
    <property type="term" value="F:hydrolase activity"/>
    <property type="evidence" value="ECO:0007669"/>
    <property type="project" value="UniProtKB-KW"/>
</dbReference>
<evidence type="ECO:0000313" key="3">
    <source>
        <dbReference type="Proteomes" id="UP000092578"/>
    </source>
</evidence>
<sequence length="210" mass="24271">MTIEMIKVIDEKRNEIGIASRNEVHKKGYWHETFHCWVISKKENGYNLHLQVRSETKKDFPSLLDITAAGHLLAHETVQDGVREVQEELGLDVAFNDLILLGIIPDRLHIADFLDNEWCHVFLYESMRPIEGYSLQREEVAGIVAVDLSAFLKLCEGEERTILGEGFLMNQDNEQIPFKRMISKADFVPHEEAYFKNVASSIHKYIGQWQ</sequence>